<reference evidence="1" key="1">
    <citation type="submission" date="2021-01" db="EMBL/GenBank/DDBJ databases">
        <title>Modified the classification status of verrucomicrobia.</title>
        <authorList>
            <person name="Feng X."/>
        </authorList>
    </citation>
    <scope>NUCLEOTIDE SEQUENCE</scope>
    <source>
        <strain evidence="1">KCTC 13126</strain>
    </source>
</reference>
<dbReference type="RefSeq" id="WP_200356156.1">
    <property type="nucleotide sequence ID" value="NZ_JAENIL010000024.1"/>
</dbReference>
<accession>A0A934VRT3</accession>
<dbReference type="Pfam" id="PF13692">
    <property type="entry name" value="Glyco_trans_1_4"/>
    <property type="match status" value="1"/>
</dbReference>
<gene>
    <name evidence="1" type="ORF">JIN87_13785</name>
</gene>
<dbReference type="Gene3D" id="3.40.50.2000">
    <property type="entry name" value="Glycogen Phosphorylase B"/>
    <property type="match status" value="2"/>
</dbReference>
<organism evidence="1 2">
    <name type="scientific">Pelagicoccus mobilis</name>
    <dbReference type="NCBI Taxonomy" id="415221"/>
    <lineage>
        <taxon>Bacteria</taxon>
        <taxon>Pseudomonadati</taxon>
        <taxon>Verrucomicrobiota</taxon>
        <taxon>Opitutia</taxon>
        <taxon>Puniceicoccales</taxon>
        <taxon>Pelagicoccaceae</taxon>
        <taxon>Pelagicoccus</taxon>
    </lineage>
</organism>
<comment type="caution">
    <text evidence="1">The sequence shown here is derived from an EMBL/GenBank/DDBJ whole genome shotgun (WGS) entry which is preliminary data.</text>
</comment>
<dbReference type="AlphaFoldDB" id="A0A934VRT3"/>
<dbReference type="EMBL" id="JAENIL010000024">
    <property type="protein sequence ID" value="MBK1877943.1"/>
    <property type="molecule type" value="Genomic_DNA"/>
</dbReference>
<dbReference type="CDD" id="cd03801">
    <property type="entry name" value="GT4_PimA-like"/>
    <property type="match status" value="1"/>
</dbReference>
<dbReference type="PANTHER" id="PTHR12526:SF630">
    <property type="entry name" value="GLYCOSYLTRANSFERASE"/>
    <property type="match status" value="1"/>
</dbReference>
<protein>
    <submittedName>
        <fullName evidence="1">Glycosyltransferase</fullName>
    </submittedName>
</protein>
<evidence type="ECO:0000313" key="2">
    <source>
        <dbReference type="Proteomes" id="UP000617628"/>
    </source>
</evidence>
<dbReference type="Proteomes" id="UP000617628">
    <property type="component" value="Unassembled WGS sequence"/>
</dbReference>
<dbReference type="PANTHER" id="PTHR12526">
    <property type="entry name" value="GLYCOSYLTRANSFERASE"/>
    <property type="match status" value="1"/>
</dbReference>
<keyword evidence="2" id="KW-1185">Reference proteome</keyword>
<name>A0A934VRT3_9BACT</name>
<dbReference type="SUPFAM" id="SSF53756">
    <property type="entry name" value="UDP-Glycosyltransferase/glycogen phosphorylase"/>
    <property type="match status" value="1"/>
</dbReference>
<proteinExistence type="predicted"/>
<evidence type="ECO:0000313" key="1">
    <source>
        <dbReference type="EMBL" id="MBK1877943.1"/>
    </source>
</evidence>
<sequence>MKILVCYTRFPWPLNKGDMLTVYKLLEFLSGNHEVDLLTAKPLDESYLEYLPERLGEVHMVSDSMVSRIPRSARSLFTDRCLQVDAFMSGSFIEERQRLLDTGNYDLVYSHYIRSFGHEDFDSHGARKVIGLQLSHQAHFEKAAKNESNAIRRWLYAKETERLKVWESRIAGYNDLIHLISQRDLEGIDNNDAWSSRVFFNPHGVDEKKFVPSPESRVEGRVVFTGNLGFQANEDAVVMLTEEIWPHIERECPNAELLVAGARPTATVRAAVGAVRNGTLVASPEDMVEVIQSGDVAVDPLRVGAGLQNKILEAMACGLPVVATPLANGGIGARDRREIIIESDPRSFADEVICLINDRERNAELGVKARDFIEKLWTWEYHFQQLEERWTGLVNEKAMA</sequence>